<sequence>MELLQTGKDPPMTTSTKSKPKDATTAKVAPITTPSAPRPDSKIGKVVALLERKEGAMLDELVAATGWQVHTARAALTGLKKRGYVIERSTRNDVSVYTIKARS</sequence>
<keyword evidence="3" id="KW-1185">Reference proteome</keyword>
<protein>
    <submittedName>
        <fullName evidence="2">Uncharacterized protein DUF3489</fullName>
    </submittedName>
</protein>
<dbReference type="STRING" id="476157.GCA_001663155_00838"/>
<dbReference type="Proteomes" id="UP000320547">
    <property type="component" value="Unassembled WGS sequence"/>
</dbReference>
<dbReference type="EMBL" id="VLLK01000002">
    <property type="protein sequence ID" value="TWJ06627.1"/>
    <property type="molecule type" value="Genomic_DNA"/>
</dbReference>
<dbReference type="Pfam" id="PF11994">
    <property type="entry name" value="DUF3489"/>
    <property type="match status" value="1"/>
</dbReference>
<dbReference type="SUPFAM" id="SSF46785">
    <property type="entry name" value="Winged helix' DNA-binding domain"/>
    <property type="match status" value="1"/>
</dbReference>
<organism evidence="2 3">
    <name type="scientific">Altererythrobacter ishigakiensis</name>
    <dbReference type="NCBI Taxonomy" id="476157"/>
    <lineage>
        <taxon>Bacteria</taxon>
        <taxon>Pseudomonadati</taxon>
        <taxon>Pseudomonadota</taxon>
        <taxon>Alphaproteobacteria</taxon>
        <taxon>Sphingomonadales</taxon>
        <taxon>Erythrobacteraceae</taxon>
        <taxon>Altererythrobacter</taxon>
    </lineage>
</organism>
<accession>A0A562ULY9</accession>
<evidence type="ECO:0000313" key="3">
    <source>
        <dbReference type="Proteomes" id="UP000320547"/>
    </source>
</evidence>
<feature type="region of interest" description="Disordered" evidence="1">
    <location>
        <begin position="1"/>
        <end position="42"/>
    </location>
</feature>
<evidence type="ECO:0000313" key="2">
    <source>
        <dbReference type="EMBL" id="TWJ06627.1"/>
    </source>
</evidence>
<evidence type="ECO:0000256" key="1">
    <source>
        <dbReference type="SAM" id="MobiDB-lite"/>
    </source>
</evidence>
<dbReference type="InterPro" id="IPR036390">
    <property type="entry name" value="WH_DNA-bd_sf"/>
</dbReference>
<gene>
    <name evidence="2" type="ORF">JN10_2163</name>
</gene>
<comment type="caution">
    <text evidence="2">The sequence shown here is derived from an EMBL/GenBank/DDBJ whole genome shotgun (WGS) entry which is preliminary data.</text>
</comment>
<dbReference type="AlphaFoldDB" id="A0A562ULY9"/>
<name>A0A562ULY9_9SPHN</name>
<proteinExistence type="predicted"/>
<reference evidence="2 3" key="1">
    <citation type="submission" date="2019-07" db="EMBL/GenBank/DDBJ databases">
        <title>Genomic Encyclopedia of Archaeal and Bacterial Type Strains, Phase II (KMG-II): from individual species to whole genera.</title>
        <authorList>
            <person name="Goeker M."/>
        </authorList>
    </citation>
    <scope>NUCLEOTIDE SEQUENCE [LARGE SCALE GENOMIC DNA]</scope>
    <source>
        <strain evidence="2 3">ATCC BAA-2084</strain>
    </source>
</reference>
<dbReference type="InterPro" id="IPR021880">
    <property type="entry name" value="DUF3489"/>
</dbReference>